<reference evidence="2" key="1">
    <citation type="journal article" date="2023" name="Plant J.">
        <title>Genome sequences and population genomics provide insights into the demographic history, inbreeding, and mutation load of two 'living fossil' tree species of Dipteronia.</title>
        <authorList>
            <person name="Feng Y."/>
            <person name="Comes H.P."/>
            <person name="Chen J."/>
            <person name="Zhu S."/>
            <person name="Lu R."/>
            <person name="Zhang X."/>
            <person name="Li P."/>
            <person name="Qiu J."/>
            <person name="Olsen K.M."/>
            <person name="Qiu Y."/>
        </authorList>
    </citation>
    <scope>NUCLEOTIDE SEQUENCE</scope>
    <source>
        <strain evidence="2">KIB01</strain>
    </source>
</reference>
<evidence type="ECO:0000313" key="3">
    <source>
        <dbReference type="Proteomes" id="UP001280121"/>
    </source>
</evidence>
<accession>A0AAE0CPT5</accession>
<dbReference type="GO" id="GO:0004523">
    <property type="term" value="F:RNA-DNA hybrid ribonuclease activity"/>
    <property type="evidence" value="ECO:0007669"/>
    <property type="project" value="InterPro"/>
</dbReference>
<proteinExistence type="predicted"/>
<comment type="caution">
    <text evidence="2">The sequence shown here is derived from an EMBL/GenBank/DDBJ whole genome shotgun (WGS) entry which is preliminary data.</text>
</comment>
<dbReference type="Pfam" id="PF13966">
    <property type="entry name" value="zf-RVT"/>
    <property type="match status" value="1"/>
</dbReference>
<protein>
    <recommendedName>
        <fullName evidence="1">Reverse transcriptase zinc-binding domain-containing protein</fullName>
    </recommendedName>
</protein>
<dbReference type="Proteomes" id="UP001280121">
    <property type="component" value="Unassembled WGS sequence"/>
</dbReference>
<evidence type="ECO:0000259" key="1">
    <source>
        <dbReference type="Pfam" id="PF13966"/>
    </source>
</evidence>
<name>A0AAE0CPT5_9ROSI</name>
<keyword evidence="3" id="KW-1185">Reference proteome</keyword>
<dbReference type="InterPro" id="IPR026960">
    <property type="entry name" value="RVT-Znf"/>
</dbReference>
<gene>
    <name evidence="2" type="ORF">Ddye_005555</name>
</gene>
<dbReference type="GO" id="GO:0003676">
    <property type="term" value="F:nucleic acid binding"/>
    <property type="evidence" value="ECO:0007669"/>
    <property type="project" value="InterPro"/>
</dbReference>
<dbReference type="EMBL" id="JANJYI010000002">
    <property type="protein sequence ID" value="KAK2659022.1"/>
    <property type="molecule type" value="Genomic_DNA"/>
</dbReference>
<organism evidence="2 3">
    <name type="scientific">Dipteronia dyeriana</name>
    <dbReference type="NCBI Taxonomy" id="168575"/>
    <lineage>
        <taxon>Eukaryota</taxon>
        <taxon>Viridiplantae</taxon>
        <taxon>Streptophyta</taxon>
        <taxon>Embryophyta</taxon>
        <taxon>Tracheophyta</taxon>
        <taxon>Spermatophyta</taxon>
        <taxon>Magnoliopsida</taxon>
        <taxon>eudicotyledons</taxon>
        <taxon>Gunneridae</taxon>
        <taxon>Pentapetalae</taxon>
        <taxon>rosids</taxon>
        <taxon>malvids</taxon>
        <taxon>Sapindales</taxon>
        <taxon>Sapindaceae</taxon>
        <taxon>Hippocastanoideae</taxon>
        <taxon>Acereae</taxon>
        <taxon>Dipteronia</taxon>
    </lineage>
</organism>
<feature type="domain" description="Reverse transcriptase zinc-binding" evidence="1">
    <location>
        <begin position="147"/>
        <end position="207"/>
    </location>
</feature>
<evidence type="ECO:0000313" key="2">
    <source>
        <dbReference type="EMBL" id="KAK2659022.1"/>
    </source>
</evidence>
<dbReference type="AlphaFoldDB" id="A0AAE0CPT5"/>
<sequence length="281" mass="31339">MLFSFYFVLTDCKRSSSFLGRALFGVEAFWRLDYDSVLEMDHRSLSTKIYKWNPRPSTFRIISPYTLGVDVVVSDMKLPFGGWNVNLVHESLLSADDDLILSLPLSNSVVENSLIWNFEKSNSYTVRSGYRVGCSIVLNQSSSSLDKSVSWWKFSWCLKMPSKVIILLWKACNHWIPSNANLTKYGLSVESSCPLCHFRIESSIHVMNGDGKVIAIGAQVILVRFSPLVAEGVSLLRGLQFGLSVGVLPSILESNVLGVVNLVNAVHPFRSDIGLVIQDVL</sequence>